<keyword evidence="1" id="KW-1277">Toxin-antitoxin system</keyword>
<evidence type="ECO:0000256" key="1">
    <source>
        <dbReference type="ARBA" id="ARBA00022649"/>
    </source>
</evidence>
<gene>
    <name evidence="2" type="ORF">COA71_05025</name>
</gene>
<protein>
    <recommendedName>
        <fullName evidence="4">Type II toxin-antitoxin system RelE/ParE family toxin</fullName>
    </recommendedName>
</protein>
<dbReference type="EMBL" id="NVWI01000002">
    <property type="protein sequence ID" value="PCJ42862.1"/>
    <property type="molecule type" value="Genomic_DNA"/>
</dbReference>
<proteinExistence type="predicted"/>
<organism evidence="2 3">
    <name type="scientific">SAR86 cluster bacterium</name>
    <dbReference type="NCBI Taxonomy" id="2030880"/>
    <lineage>
        <taxon>Bacteria</taxon>
        <taxon>Pseudomonadati</taxon>
        <taxon>Pseudomonadota</taxon>
        <taxon>Gammaproteobacteria</taxon>
        <taxon>SAR86 cluster</taxon>
    </lineage>
</organism>
<dbReference type="Gene3D" id="3.30.2310.20">
    <property type="entry name" value="RelE-like"/>
    <property type="match status" value="1"/>
</dbReference>
<evidence type="ECO:0008006" key="4">
    <source>
        <dbReference type="Google" id="ProtNLM"/>
    </source>
</evidence>
<dbReference type="Proteomes" id="UP000228987">
    <property type="component" value="Unassembled WGS sequence"/>
</dbReference>
<dbReference type="Pfam" id="PF05016">
    <property type="entry name" value="ParE_toxin"/>
    <property type="match status" value="1"/>
</dbReference>
<name>A0A2A5CGH0_9GAMM</name>
<accession>A0A2A5CGH0</accession>
<dbReference type="InterPro" id="IPR035093">
    <property type="entry name" value="RelE/ParE_toxin_dom_sf"/>
</dbReference>
<dbReference type="AlphaFoldDB" id="A0A2A5CGH0"/>
<sequence length="103" mass="11683">MKIKVSKDAAQELEEAAEWYEKEQRGLGSRLILSFEHAVKLLEEPNPPLMPVQGEAAKLGAKKLILHRFPFSIITIDLHQVIIIVALAHHSRKPGYWKPRLAP</sequence>
<evidence type="ECO:0000313" key="3">
    <source>
        <dbReference type="Proteomes" id="UP000228987"/>
    </source>
</evidence>
<reference evidence="3" key="1">
    <citation type="submission" date="2017-08" db="EMBL/GenBank/DDBJ databases">
        <title>A dynamic microbial community with high functional redundancy inhabits the cold, oxic subseafloor aquifer.</title>
        <authorList>
            <person name="Tully B.J."/>
            <person name="Wheat C.G."/>
            <person name="Glazer B.T."/>
            <person name="Huber J.A."/>
        </authorList>
    </citation>
    <scope>NUCLEOTIDE SEQUENCE [LARGE SCALE GENOMIC DNA]</scope>
</reference>
<comment type="caution">
    <text evidence="2">The sequence shown here is derived from an EMBL/GenBank/DDBJ whole genome shotgun (WGS) entry which is preliminary data.</text>
</comment>
<dbReference type="InterPro" id="IPR007712">
    <property type="entry name" value="RelE/ParE_toxin"/>
</dbReference>
<evidence type="ECO:0000313" key="2">
    <source>
        <dbReference type="EMBL" id="PCJ42862.1"/>
    </source>
</evidence>